<dbReference type="Pfam" id="PF00753">
    <property type="entry name" value="Lactamase_B"/>
    <property type="match status" value="1"/>
</dbReference>
<comment type="caution">
    <text evidence="7">The sequence shown here is derived from an EMBL/GenBank/DDBJ whole genome shotgun (WGS) entry which is preliminary data.</text>
</comment>
<name>A0A370U1G2_9HELO</name>
<evidence type="ECO:0000313" key="8">
    <source>
        <dbReference type="Proteomes" id="UP000254866"/>
    </source>
</evidence>
<comment type="similarity">
    <text evidence="2">Belongs to the metallo-beta-lactamase superfamily.</text>
</comment>
<dbReference type="CDD" id="cd07729">
    <property type="entry name" value="AHL_lactonase_MBL-fold"/>
    <property type="match status" value="1"/>
</dbReference>
<evidence type="ECO:0000313" key="7">
    <source>
        <dbReference type="EMBL" id="RDL41619.1"/>
    </source>
</evidence>
<evidence type="ECO:0000259" key="6">
    <source>
        <dbReference type="SMART" id="SM00849"/>
    </source>
</evidence>
<reference evidence="7 8" key="1">
    <citation type="journal article" date="2018" name="IMA Fungus">
        <title>IMA Genome-F 9: Draft genome sequence of Annulohypoxylon stygium, Aspergillus mulundensis, Berkeleyomyces basicola (syn. Thielaviopsis basicola), Ceratocystis smalleyi, two Cercospora beticola strains, Coleophoma cylindrospora, Fusarium fracticaudum, Phialophora cf. hyalina, and Morchella septimelata.</title>
        <authorList>
            <person name="Wingfield B.D."/>
            <person name="Bills G.F."/>
            <person name="Dong Y."/>
            <person name="Huang W."/>
            <person name="Nel W.J."/>
            <person name="Swalarsk-Parry B.S."/>
            <person name="Vaghefi N."/>
            <person name="Wilken P.M."/>
            <person name="An Z."/>
            <person name="de Beer Z.W."/>
            <person name="De Vos L."/>
            <person name="Chen L."/>
            <person name="Duong T.A."/>
            <person name="Gao Y."/>
            <person name="Hammerbacher A."/>
            <person name="Kikkert J.R."/>
            <person name="Li Y."/>
            <person name="Li H."/>
            <person name="Li K."/>
            <person name="Li Q."/>
            <person name="Liu X."/>
            <person name="Ma X."/>
            <person name="Naidoo K."/>
            <person name="Pethybridge S.J."/>
            <person name="Sun J."/>
            <person name="Steenkamp E.T."/>
            <person name="van der Nest M.A."/>
            <person name="van Wyk S."/>
            <person name="Wingfield M.J."/>
            <person name="Xiong C."/>
            <person name="Yue Q."/>
            <person name="Zhang X."/>
        </authorList>
    </citation>
    <scope>NUCLEOTIDE SEQUENCE [LARGE SCALE GENOMIC DNA]</scope>
    <source>
        <strain evidence="7 8">BP 5553</strain>
    </source>
</reference>
<keyword evidence="8" id="KW-1185">Reference proteome</keyword>
<evidence type="ECO:0000256" key="2">
    <source>
        <dbReference type="ARBA" id="ARBA00007749"/>
    </source>
</evidence>
<dbReference type="EMBL" id="NPIC01000001">
    <property type="protein sequence ID" value="RDL41619.1"/>
    <property type="molecule type" value="Genomic_DNA"/>
</dbReference>
<dbReference type="SUPFAM" id="SSF56281">
    <property type="entry name" value="Metallo-hydrolase/oxidoreductase"/>
    <property type="match status" value="1"/>
</dbReference>
<feature type="domain" description="Metallo-beta-lactamase" evidence="6">
    <location>
        <begin position="47"/>
        <end position="266"/>
    </location>
</feature>
<sequence>MIISIQVIQTGSVRVRPTAYQQPANRSVLLRRLRFLADRQWHPSNLPIYSFLITHPEGNILFDTGMSPHCNQSNYFPIWAMGTKMATQMHIEAHEGMASQLKEMGIEPKDLKAVVLSHLHHDHAGGLEDLAEAPIFMSKEHWKAFKGPTYAAIEGCAPNHWPKDFAPKFLVPSGTAIGPFENSYPITSDGKVVAVDTPGHAPGHVSLIVFADDATFFLTGDATYGLELLDKEETDGINDDPLRAVETLRKIKEFTRQQPVIVLPSHDTKTIENLKLKTAFSPSNL</sequence>
<evidence type="ECO:0000256" key="5">
    <source>
        <dbReference type="ARBA" id="ARBA00022833"/>
    </source>
</evidence>
<protein>
    <submittedName>
        <fullName evidence="7">Metallo-hydrolase</fullName>
    </submittedName>
</protein>
<dbReference type="Proteomes" id="UP000254866">
    <property type="component" value="Unassembled WGS sequence"/>
</dbReference>
<dbReference type="GO" id="GO:0016787">
    <property type="term" value="F:hydrolase activity"/>
    <property type="evidence" value="ECO:0007669"/>
    <property type="project" value="UniProtKB-KW"/>
</dbReference>
<dbReference type="GO" id="GO:0046872">
    <property type="term" value="F:metal ion binding"/>
    <property type="evidence" value="ECO:0007669"/>
    <property type="project" value="UniProtKB-KW"/>
</dbReference>
<dbReference type="InterPro" id="IPR001279">
    <property type="entry name" value="Metallo-B-lactamas"/>
</dbReference>
<dbReference type="RefSeq" id="XP_031874275.1">
    <property type="nucleotide sequence ID" value="XM_032010221.1"/>
</dbReference>
<comment type="cofactor">
    <cofactor evidence="1">
        <name>Zn(2+)</name>
        <dbReference type="ChEBI" id="CHEBI:29105"/>
    </cofactor>
</comment>
<dbReference type="PANTHER" id="PTHR42978">
    <property type="entry name" value="QUORUM-QUENCHING LACTONASE YTNP-RELATED-RELATED"/>
    <property type="match status" value="1"/>
</dbReference>
<dbReference type="STRING" id="2656787.A0A370U1G2"/>
<organism evidence="7 8">
    <name type="scientific">Venustampulla echinocandica</name>
    <dbReference type="NCBI Taxonomy" id="2656787"/>
    <lineage>
        <taxon>Eukaryota</taxon>
        <taxon>Fungi</taxon>
        <taxon>Dikarya</taxon>
        <taxon>Ascomycota</taxon>
        <taxon>Pezizomycotina</taxon>
        <taxon>Leotiomycetes</taxon>
        <taxon>Helotiales</taxon>
        <taxon>Pleuroascaceae</taxon>
        <taxon>Venustampulla</taxon>
    </lineage>
</organism>
<dbReference type="OrthoDB" id="10250730at2759"/>
<keyword evidence="5" id="KW-0862">Zinc</keyword>
<dbReference type="InterPro" id="IPR051013">
    <property type="entry name" value="MBL_superfamily_lactonases"/>
</dbReference>
<evidence type="ECO:0000256" key="1">
    <source>
        <dbReference type="ARBA" id="ARBA00001947"/>
    </source>
</evidence>
<keyword evidence="3" id="KW-0479">Metal-binding</keyword>
<evidence type="ECO:0000256" key="4">
    <source>
        <dbReference type="ARBA" id="ARBA00022801"/>
    </source>
</evidence>
<dbReference type="GeneID" id="43594447"/>
<evidence type="ECO:0000256" key="3">
    <source>
        <dbReference type="ARBA" id="ARBA00022723"/>
    </source>
</evidence>
<dbReference type="SMART" id="SM00849">
    <property type="entry name" value="Lactamase_B"/>
    <property type="match status" value="1"/>
</dbReference>
<keyword evidence="4 7" id="KW-0378">Hydrolase</keyword>
<dbReference type="PANTHER" id="PTHR42978:SF2">
    <property type="entry name" value="102 KBASES UNSTABLE REGION: FROM 1 TO 119443"/>
    <property type="match status" value="1"/>
</dbReference>
<gene>
    <name evidence="7" type="ORF">BP5553_01598</name>
</gene>
<dbReference type="AlphaFoldDB" id="A0A370U1G2"/>
<accession>A0A370U1G2</accession>
<proteinExistence type="inferred from homology"/>
<dbReference type="InterPro" id="IPR036866">
    <property type="entry name" value="RibonucZ/Hydroxyglut_hydro"/>
</dbReference>
<dbReference type="Gene3D" id="3.60.15.10">
    <property type="entry name" value="Ribonuclease Z/Hydroxyacylglutathione hydrolase-like"/>
    <property type="match status" value="1"/>
</dbReference>